<dbReference type="OrthoDB" id="7864894at2"/>
<feature type="chain" id="PRO_5023016672" description="CsgH-like domain-containing protein" evidence="1">
    <location>
        <begin position="23"/>
        <end position="135"/>
    </location>
</feature>
<dbReference type="Gene3D" id="2.60.40.2420">
    <property type="match status" value="1"/>
</dbReference>
<proteinExistence type="predicted"/>
<organism evidence="3 4">
    <name type="scientific">Rubellimicrobium rubrum</name>
    <dbReference type="NCBI Taxonomy" id="2585369"/>
    <lineage>
        <taxon>Bacteria</taxon>
        <taxon>Pseudomonadati</taxon>
        <taxon>Pseudomonadota</taxon>
        <taxon>Alphaproteobacteria</taxon>
        <taxon>Rhodobacterales</taxon>
        <taxon>Roseobacteraceae</taxon>
        <taxon>Rubellimicrobium</taxon>
    </lineage>
</organism>
<dbReference type="Proteomes" id="UP000305887">
    <property type="component" value="Unassembled WGS sequence"/>
</dbReference>
<dbReference type="Pfam" id="PF21112">
    <property type="entry name" value="CsgH"/>
    <property type="match status" value="1"/>
</dbReference>
<dbReference type="InterPro" id="IPR048632">
    <property type="entry name" value="CsgH-like"/>
</dbReference>
<dbReference type="EMBL" id="VDFU01000003">
    <property type="protein sequence ID" value="TNC52030.1"/>
    <property type="molecule type" value="Genomic_DNA"/>
</dbReference>
<evidence type="ECO:0000259" key="2">
    <source>
        <dbReference type="Pfam" id="PF21112"/>
    </source>
</evidence>
<feature type="signal peptide" evidence="1">
    <location>
        <begin position="1"/>
        <end position="22"/>
    </location>
</feature>
<reference evidence="3 4" key="1">
    <citation type="submission" date="2019-06" db="EMBL/GenBank/DDBJ databases">
        <title>YIM 131921 draft genome.</title>
        <authorList>
            <person name="Jiang L."/>
        </authorList>
    </citation>
    <scope>NUCLEOTIDE SEQUENCE [LARGE SCALE GENOMIC DNA]</scope>
    <source>
        <strain evidence="3 4">YIM 131921</strain>
    </source>
</reference>
<dbReference type="InterPro" id="IPR053722">
    <property type="entry name" value="Curli_assembly_CsgC/AgfC"/>
</dbReference>
<protein>
    <recommendedName>
        <fullName evidence="2">CsgH-like domain-containing protein</fullName>
    </recommendedName>
</protein>
<dbReference type="NCBIfam" id="NF041112">
    <property type="entry name" value="chap_CsgH_alph"/>
    <property type="match status" value="1"/>
</dbReference>
<evidence type="ECO:0000256" key="1">
    <source>
        <dbReference type="SAM" id="SignalP"/>
    </source>
</evidence>
<keyword evidence="4" id="KW-1185">Reference proteome</keyword>
<dbReference type="RefSeq" id="WP_139075451.1">
    <property type="nucleotide sequence ID" value="NZ_VDFU01000003.1"/>
</dbReference>
<dbReference type="PROSITE" id="PS51257">
    <property type="entry name" value="PROKAR_LIPOPROTEIN"/>
    <property type="match status" value="1"/>
</dbReference>
<comment type="caution">
    <text evidence="3">The sequence shown here is derived from an EMBL/GenBank/DDBJ whole genome shotgun (WGS) entry which is preliminary data.</text>
</comment>
<evidence type="ECO:0000313" key="3">
    <source>
        <dbReference type="EMBL" id="TNC52030.1"/>
    </source>
</evidence>
<accession>A0A5C4N589</accession>
<feature type="domain" description="CsgH-like" evidence="2">
    <location>
        <begin position="48"/>
        <end position="130"/>
    </location>
</feature>
<dbReference type="AlphaFoldDB" id="A0A5C4N589"/>
<evidence type="ECO:0000313" key="4">
    <source>
        <dbReference type="Proteomes" id="UP000305887"/>
    </source>
</evidence>
<sequence length="135" mass="13508">MTTRSPLLMALAALVLTACAMAMGGPGPARGGPNIPPVIGTATPLPFACALVARQQGGNLALEGRIDARDAVSGTYDLTVRGPGVSIDQSGDLLIPAGASDVLGQASVPGRLADLETAMTITTRGRTVTCPVQQG</sequence>
<dbReference type="InterPro" id="IPR047726">
    <property type="entry name" value="CsgH_dom"/>
</dbReference>
<keyword evidence="1" id="KW-0732">Signal</keyword>
<name>A0A5C4N589_9RHOB</name>
<gene>
    <name evidence="3" type="ORF">FHG66_04320</name>
</gene>